<feature type="compositionally biased region" description="Polar residues" evidence="1">
    <location>
        <begin position="135"/>
        <end position="157"/>
    </location>
</feature>
<dbReference type="RefSeq" id="WP_159408257.1">
    <property type="nucleotide sequence ID" value="NZ_CP114198.1"/>
</dbReference>
<feature type="region of interest" description="Disordered" evidence="1">
    <location>
        <begin position="114"/>
        <end position="176"/>
    </location>
</feature>
<dbReference type="CDD" id="cd16430">
    <property type="entry name" value="TraB"/>
    <property type="match status" value="1"/>
</dbReference>
<name>A0AA47LAR9_VIBPH</name>
<sequence length="472" mass="51487">MQRFKKWLSREGDLDDGLITNEQSKKRNQIISVCVLALLAGLFFAFKHFKKPRTSLGSTEQVEAAAPDFGEIITDDFTDKDNRSALTLQGQDIKDVKESMDKLKADYERLTKRNETTLAQMRTENDRLKEELRQSQEALRNSSPPSNSQVNTPQNVSGEAIADGGVDTFGARPLPPKPLPSYATNDLQKDDFQYTSSDKTHFESRGQGFDSFDFHWEDTTKVPYRRTTENYVPSGSFVTAKITGGADANAGVFGQSDTAPIVFQTIHEGILPNGEKSHLKNCTIIGSVYGELSSSRGIVRTNSLSCIKDGRIIDIPVQGTVFNFGRNGIRGTSILRNGKIVQMAGISGILTGLGETGAGLASTTSTSALGSTSSTNSEDFGLSLLGNASSEIGSKLSDYYIALAEQYHPFIEINPGGIVNIVFTQGFPLDDEGIEQYEEQLAQEQAIQSQSNGILETISLNPLANEVNQQLR</sequence>
<keyword evidence="2" id="KW-1133">Transmembrane helix</keyword>
<evidence type="ECO:0000313" key="4">
    <source>
        <dbReference type="Proteomes" id="UP001156560"/>
    </source>
</evidence>
<dbReference type="InterPro" id="IPR005498">
    <property type="entry name" value="T4SS_VirB10/TraB/TrbI"/>
</dbReference>
<geneLocation type="plasmid" evidence="3 4">
    <name>pHLC</name>
</geneLocation>
<organism evidence="3 4">
    <name type="scientific">Vibrio parahaemolyticus</name>
    <dbReference type="NCBI Taxonomy" id="670"/>
    <lineage>
        <taxon>Bacteria</taxon>
        <taxon>Pseudomonadati</taxon>
        <taxon>Pseudomonadota</taxon>
        <taxon>Gammaproteobacteria</taxon>
        <taxon>Vibrionales</taxon>
        <taxon>Vibrionaceae</taxon>
        <taxon>Vibrio</taxon>
    </lineage>
</organism>
<evidence type="ECO:0000256" key="1">
    <source>
        <dbReference type="SAM" id="MobiDB-lite"/>
    </source>
</evidence>
<keyword evidence="2" id="KW-0812">Transmembrane</keyword>
<feature type="transmembrane region" description="Helical" evidence="2">
    <location>
        <begin position="30"/>
        <end position="49"/>
    </location>
</feature>
<protein>
    <submittedName>
        <fullName evidence="3">DNA repair protein</fullName>
    </submittedName>
</protein>
<keyword evidence="3" id="KW-0614">Plasmid</keyword>
<dbReference type="Proteomes" id="UP001156560">
    <property type="component" value="Plasmid pHLC"/>
</dbReference>
<reference evidence="3" key="1">
    <citation type="submission" date="2022-12" db="EMBL/GenBank/DDBJ databases">
        <title>Vibrio parahaemolyticus become highly virulent by producing novel Tc toxins.</title>
        <authorList>
            <person name="Yang F."/>
            <person name="You Y."/>
            <person name="Lai Q."/>
            <person name="Xu L."/>
            <person name="Li F."/>
        </authorList>
    </citation>
    <scope>NUCLEOTIDE SEQUENCE</scope>
    <source>
        <strain evidence="3">Vp-HL-202005</strain>
        <plasmid evidence="3">pHLC</plasmid>
    </source>
</reference>
<feature type="compositionally biased region" description="Basic and acidic residues" evidence="1">
    <location>
        <begin position="123"/>
        <end position="134"/>
    </location>
</feature>
<dbReference type="EMBL" id="CP114198">
    <property type="protein sequence ID" value="WAT93973.1"/>
    <property type="molecule type" value="Genomic_DNA"/>
</dbReference>
<accession>A0AA47LAR9</accession>
<keyword evidence="2" id="KW-0472">Membrane</keyword>
<dbReference type="AlphaFoldDB" id="A0AA47LAR9"/>
<dbReference type="Pfam" id="PF03743">
    <property type="entry name" value="TrbI"/>
    <property type="match status" value="1"/>
</dbReference>
<evidence type="ECO:0000256" key="2">
    <source>
        <dbReference type="SAM" id="Phobius"/>
    </source>
</evidence>
<gene>
    <name evidence="3" type="ORF">O1Q84_27255</name>
</gene>
<proteinExistence type="predicted"/>
<evidence type="ECO:0000313" key="3">
    <source>
        <dbReference type="EMBL" id="WAT93973.1"/>
    </source>
</evidence>